<dbReference type="AlphaFoldDB" id="A0AA38P1I8"/>
<dbReference type="Proteomes" id="UP001163846">
    <property type="component" value="Unassembled WGS sequence"/>
</dbReference>
<evidence type="ECO:0000313" key="2">
    <source>
        <dbReference type="Proteomes" id="UP001163846"/>
    </source>
</evidence>
<dbReference type="EMBL" id="MU806510">
    <property type="protein sequence ID" value="KAJ3834592.1"/>
    <property type="molecule type" value="Genomic_DNA"/>
</dbReference>
<gene>
    <name evidence="1" type="ORF">F5878DRAFT_645004</name>
</gene>
<proteinExistence type="predicted"/>
<comment type="caution">
    <text evidence="1">The sequence shown here is derived from an EMBL/GenBank/DDBJ whole genome shotgun (WGS) entry which is preliminary data.</text>
</comment>
<reference evidence="1" key="1">
    <citation type="submission" date="2022-08" db="EMBL/GenBank/DDBJ databases">
        <authorList>
            <consortium name="DOE Joint Genome Institute"/>
            <person name="Min B."/>
            <person name="Riley R."/>
            <person name="Sierra-Patev S."/>
            <person name="Naranjo-Ortiz M."/>
            <person name="Looney B."/>
            <person name="Konkel Z."/>
            <person name="Slot J.C."/>
            <person name="Sakamoto Y."/>
            <person name="Steenwyk J.L."/>
            <person name="Rokas A."/>
            <person name="Carro J."/>
            <person name="Camarero S."/>
            <person name="Ferreira P."/>
            <person name="Molpeceres G."/>
            <person name="Ruiz-Duenas F.J."/>
            <person name="Serrano A."/>
            <person name="Henrissat B."/>
            <person name="Drula E."/>
            <person name="Hughes K.W."/>
            <person name="Mata J.L."/>
            <person name="Ishikawa N.K."/>
            <person name="Vargas-Isla R."/>
            <person name="Ushijima S."/>
            <person name="Smith C.A."/>
            <person name="Ahrendt S."/>
            <person name="Andreopoulos W."/>
            <person name="He G."/>
            <person name="Labutti K."/>
            <person name="Lipzen A."/>
            <person name="Ng V."/>
            <person name="Sandor L."/>
            <person name="Barry K."/>
            <person name="Martinez A.T."/>
            <person name="Xiao Y."/>
            <person name="Gibbons J.G."/>
            <person name="Terashima K."/>
            <person name="Hibbett D.S."/>
            <person name="Grigoriev I.V."/>
        </authorList>
    </citation>
    <scope>NUCLEOTIDE SEQUENCE</scope>
    <source>
        <strain evidence="1">TFB9207</strain>
    </source>
</reference>
<protein>
    <submittedName>
        <fullName evidence="1">Uncharacterized protein</fullName>
    </submittedName>
</protein>
<name>A0AA38P1I8_9AGAR</name>
<sequence>MLANLIVTAPKERVSSHTNCVICLVKLIVYQEQYGRADSFTDAVKEVALNRIQAYKTDDTELAKEAVVWWLDFTLFGSQYADAANYNYKTPGAIMYNDYKIVDDHMKYPSQIELDEEEGKGKEKAY</sequence>
<keyword evidence="2" id="KW-1185">Reference proteome</keyword>
<evidence type="ECO:0000313" key="1">
    <source>
        <dbReference type="EMBL" id="KAJ3834592.1"/>
    </source>
</evidence>
<accession>A0AA38P1I8</accession>
<organism evidence="1 2">
    <name type="scientific">Lentinula raphanica</name>
    <dbReference type="NCBI Taxonomy" id="153919"/>
    <lineage>
        <taxon>Eukaryota</taxon>
        <taxon>Fungi</taxon>
        <taxon>Dikarya</taxon>
        <taxon>Basidiomycota</taxon>
        <taxon>Agaricomycotina</taxon>
        <taxon>Agaricomycetes</taxon>
        <taxon>Agaricomycetidae</taxon>
        <taxon>Agaricales</taxon>
        <taxon>Marasmiineae</taxon>
        <taxon>Omphalotaceae</taxon>
        <taxon>Lentinula</taxon>
    </lineage>
</organism>